<reference evidence="2" key="1">
    <citation type="submission" date="2016-11" db="UniProtKB">
        <authorList>
            <consortium name="WormBaseParasite"/>
        </authorList>
    </citation>
    <scope>IDENTIFICATION</scope>
    <source>
        <strain evidence="2">KR3021</strain>
    </source>
</reference>
<protein>
    <submittedName>
        <fullName evidence="2">CRAL-TRIO domain-containing protein</fullName>
    </submittedName>
</protein>
<sequence>MAAYEKRFPTCPQIPIFVGCEVVFEEESEDKSIHVIDRKCQINFEIPYLVRKIAGISEIYCRQKNTLNRQNRTLLIEATNISFQSKVSVAENCNYYVHPDNEEWTCFEQSANLNVHSFFGFESIVEKLAVKHYTANLAKGKEIMQFFIDELIAEGITFIPKWVDPNPSESGESIGKKAEELNPSMNNFFVVDPGTSSFKEIDRTLTLTNGISTGLTIENVKNNYLEASGTEKFKKGLSVDERQLTAVEESRLCELKYGLQSAHKGKLPNDAHLLRFLRARDFDVGKARDMIINSLLWRKQHNVDQILQDFEVPPVIKQFFPGTWHHQDKLGRPLFVLRLGQMDVKGILRACGIKVLVKFILSICEEGLEKAADATKQLGKPISTWTLLVDLEGLSMRHLWRPGVQALLKIIEIVEAHYPETLGLVLVAKAPRVFPVLWTLVSRFINENTRKKIMINSNEHVFGDLKKYVDQNYLPTFLYGSCFFPAAQGGHVPKQMYLPMDEAITEEEDILTSTYITANVYRGLPLESYIKVDNLGCVITWDFDILKGECEFLLYHTNKVLEQPQPTSPSFKPVERVSAVIGSSSSHIGSLHGHPELVLDHDLFIVEKAIAFSEADSMQGSHYCCKSGTYIMQWRHQEPVSSHHTSFDFSLSGHKCRLMYYSELLNSTDFRFCCIARIMPFFI</sequence>
<evidence type="ECO:0000313" key="2">
    <source>
        <dbReference type="WBParaSite" id="RSKR_0000804600.1"/>
    </source>
</evidence>
<organism evidence="1 2">
    <name type="scientific">Rhabditophanes sp. KR3021</name>
    <dbReference type="NCBI Taxonomy" id="114890"/>
    <lineage>
        <taxon>Eukaryota</taxon>
        <taxon>Metazoa</taxon>
        <taxon>Ecdysozoa</taxon>
        <taxon>Nematoda</taxon>
        <taxon>Chromadorea</taxon>
        <taxon>Rhabditida</taxon>
        <taxon>Tylenchina</taxon>
        <taxon>Panagrolaimomorpha</taxon>
        <taxon>Strongyloidoidea</taxon>
        <taxon>Alloionematidae</taxon>
        <taxon>Rhabditophanes</taxon>
    </lineage>
</organism>
<accession>A0AC35U640</accession>
<dbReference type="Proteomes" id="UP000095286">
    <property type="component" value="Unplaced"/>
</dbReference>
<dbReference type="WBParaSite" id="RSKR_0000804600.1">
    <property type="protein sequence ID" value="RSKR_0000804600.1"/>
    <property type="gene ID" value="RSKR_0000804600"/>
</dbReference>
<proteinExistence type="predicted"/>
<evidence type="ECO:0000313" key="1">
    <source>
        <dbReference type="Proteomes" id="UP000095286"/>
    </source>
</evidence>
<name>A0AC35U640_9BILA</name>